<dbReference type="AlphaFoldDB" id="A0A6M3JZD8"/>
<dbReference type="EMBL" id="MT142124">
    <property type="protein sequence ID" value="QJA74848.1"/>
    <property type="molecule type" value="Genomic_DNA"/>
</dbReference>
<evidence type="ECO:0000313" key="1">
    <source>
        <dbReference type="EMBL" id="QJA74848.1"/>
    </source>
</evidence>
<name>A0A6M3JZD8_9ZZZZ</name>
<proteinExistence type="predicted"/>
<reference evidence="1" key="1">
    <citation type="submission" date="2020-03" db="EMBL/GenBank/DDBJ databases">
        <title>The deep terrestrial virosphere.</title>
        <authorList>
            <person name="Holmfeldt K."/>
            <person name="Nilsson E."/>
            <person name="Simone D."/>
            <person name="Lopez-Fernandez M."/>
            <person name="Wu X."/>
            <person name="de Brujin I."/>
            <person name="Lundin D."/>
            <person name="Andersson A."/>
            <person name="Bertilsson S."/>
            <person name="Dopson M."/>
        </authorList>
    </citation>
    <scope>NUCLEOTIDE SEQUENCE</scope>
    <source>
        <strain evidence="1">MM415A01919</strain>
    </source>
</reference>
<organism evidence="1">
    <name type="scientific">viral metagenome</name>
    <dbReference type="NCBI Taxonomy" id="1070528"/>
    <lineage>
        <taxon>unclassified sequences</taxon>
        <taxon>metagenomes</taxon>
        <taxon>organismal metagenomes</taxon>
    </lineage>
</organism>
<accession>A0A6M3JZD8</accession>
<sequence length="134" mass="15182">MKLTNKEILLAGQAFARLNAVKFPLKTGMALVKTATVLDKQIEVIEKMRQSIFKAHVPKDENGKEALSILPNTPQMDAFNKEWVELLEMEEDVSIVPVKLPEKIAATCDKCHHNMDKMLEIEPEILKPLVNFVE</sequence>
<gene>
    <name evidence="1" type="ORF">MM415A01919_0007</name>
</gene>
<protein>
    <submittedName>
        <fullName evidence="1">Uncharacterized protein</fullName>
    </submittedName>
</protein>